<keyword evidence="3" id="KW-1185">Reference proteome</keyword>
<protein>
    <submittedName>
        <fullName evidence="2">Uncharacterized protein</fullName>
    </submittedName>
</protein>
<evidence type="ECO:0000313" key="2">
    <source>
        <dbReference type="EMBL" id="SDO70265.1"/>
    </source>
</evidence>
<feature type="region of interest" description="Disordered" evidence="1">
    <location>
        <begin position="1"/>
        <end position="34"/>
    </location>
</feature>
<dbReference type="STRING" id="504798.SAMN05421871_10962"/>
<reference evidence="3" key="1">
    <citation type="submission" date="2016-10" db="EMBL/GenBank/DDBJ databases">
        <authorList>
            <person name="Varghese N."/>
            <person name="Submissions S."/>
        </authorList>
    </citation>
    <scope>NUCLEOTIDE SEQUENCE [LARGE SCALE GENOMIC DNA]</scope>
    <source>
        <strain evidence="3">IBRC-M 10655</strain>
    </source>
</reference>
<evidence type="ECO:0000256" key="1">
    <source>
        <dbReference type="SAM" id="MobiDB-lite"/>
    </source>
</evidence>
<dbReference type="AlphaFoldDB" id="A0A1H0LQ55"/>
<dbReference type="Proteomes" id="UP000199651">
    <property type="component" value="Unassembled WGS sequence"/>
</dbReference>
<evidence type="ECO:0000313" key="3">
    <source>
        <dbReference type="Proteomes" id="UP000199651"/>
    </source>
</evidence>
<feature type="compositionally biased region" description="Basic and acidic residues" evidence="1">
    <location>
        <begin position="1"/>
        <end position="10"/>
    </location>
</feature>
<proteinExistence type="predicted"/>
<sequence>MAGFGLRRETSAVTENPSPEQAVDPEQASAVDET</sequence>
<name>A0A1H0LQ55_9PSEU</name>
<gene>
    <name evidence="2" type="ORF">SAMN05192558_104235</name>
</gene>
<organism evidence="2 3">
    <name type="scientific">Actinokineospora alba</name>
    <dbReference type="NCBI Taxonomy" id="504798"/>
    <lineage>
        <taxon>Bacteria</taxon>
        <taxon>Bacillati</taxon>
        <taxon>Actinomycetota</taxon>
        <taxon>Actinomycetes</taxon>
        <taxon>Pseudonocardiales</taxon>
        <taxon>Pseudonocardiaceae</taxon>
        <taxon>Actinokineospora</taxon>
    </lineage>
</organism>
<dbReference type="EMBL" id="FNJB01000004">
    <property type="protein sequence ID" value="SDO70265.1"/>
    <property type="molecule type" value="Genomic_DNA"/>
</dbReference>
<accession>A0A1H0LQ55</accession>